<comment type="caution">
    <text evidence="1">The sequence shown here is derived from an EMBL/GenBank/DDBJ whole genome shotgun (WGS) entry which is preliminary data.</text>
</comment>
<reference evidence="1 2" key="1">
    <citation type="submission" date="2018-02" db="EMBL/GenBank/DDBJ databases">
        <title>Fusarium culmorum secondary metabolites in fungal-bacterial-plant interactions.</title>
        <authorList>
            <person name="Schmidt R."/>
        </authorList>
    </citation>
    <scope>NUCLEOTIDE SEQUENCE [LARGE SCALE GENOMIC DNA]</scope>
    <source>
        <strain evidence="1 2">PV</strain>
    </source>
</reference>
<evidence type="ECO:0000313" key="2">
    <source>
        <dbReference type="Proteomes" id="UP000241587"/>
    </source>
</evidence>
<accession>A0A2T4GQ58</accession>
<dbReference type="AlphaFoldDB" id="A0A2T4GQ58"/>
<protein>
    <submittedName>
        <fullName evidence="1">Uncharacterized protein</fullName>
    </submittedName>
</protein>
<sequence>MSSWKIIHGYSARCFQKKVPSLSSPTIFWDLAELNIAEVLKNFSSKAPGLSFEKENSSSPLYGFGFESGHESLSSSPSPRSFLNKQLLDDSTERAGFRRGHVKHDNAYNVGPFWANSGFCLVEKYEDEPFPVRNFGDAFFPPGKKLFMRQGREEVRDGAVVSDT</sequence>
<dbReference type="Proteomes" id="UP000241587">
    <property type="component" value="Unassembled WGS sequence"/>
</dbReference>
<proteinExistence type="predicted"/>
<dbReference type="EMBL" id="PVEM01000012">
    <property type="protein sequence ID" value="PTD05697.1"/>
    <property type="molecule type" value="Genomic_DNA"/>
</dbReference>
<organism evidence="1 2">
    <name type="scientific">Fusarium culmorum</name>
    <dbReference type="NCBI Taxonomy" id="5516"/>
    <lineage>
        <taxon>Eukaryota</taxon>
        <taxon>Fungi</taxon>
        <taxon>Dikarya</taxon>
        <taxon>Ascomycota</taxon>
        <taxon>Pezizomycotina</taxon>
        <taxon>Sordariomycetes</taxon>
        <taxon>Hypocreomycetidae</taxon>
        <taxon>Hypocreales</taxon>
        <taxon>Nectriaceae</taxon>
        <taxon>Fusarium</taxon>
    </lineage>
</organism>
<evidence type="ECO:0000313" key="1">
    <source>
        <dbReference type="EMBL" id="PTD05697.1"/>
    </source>
</evidence>
<keyword evidence="2" id="KW-1185">Reference proteome</keyword>
<gene>
    <name evidence="1" type="ORF">FCULG_00001616</name>
</gene>
<name>A0A2T4GQ58_FUSCU</name>